<proteinExistence type="predicted"/>
<feature type="modified residue" description="4-aspartylphosphate" evidence="2">
    <location>
        <position position="57"/>
    </location>
</feature>
<accession>A0A1G1KW38</accession>
<dbReference type="SMART" id="SM00448">
    <property type="entry name" value="REC"/>
    <property type="match status" value="1"/>
</dbReference>
<evidence type="ECO:0000313" key="5">
    <source>
        <dbReference type="Proteomes" id="UP000178187"/>
    </source>
</evidence>
<dbReference type="GO" id="GO:0000160">
    <property type="term" value="P:phosphorelay signal transduction system"/>
    <property type="evidence" value="ECO:0007669"/>
    <property type="project" value="InterPro"/>
</dbReference>
<dbReference type="SUPFAM" id="SSF52172">
    <property type="entry name" value="CheY-like"/>
    <property type="match status" value="1"/>
</dbReference>
<keyword evidence="1 2" id="KW-0597">Phosphoprotein</keyword>
<dbReference type="InterPro" id="IPR050595">
    <property type="entry name" value="Bact_response_regulator"/>
</dbReference>
<dbReference type="Pfam" id="PF00072">
    <property type="entry name" value="Response_reg"/>
    <property type="match status" value="1"/>
</dbReference>
<dbReference type="Proteomes" id="UP000178187">
    <property type="component" value="Unassembled WGS sequence"/>
</dbReference>
<protein>
    <recommendedName>
        <fullName evidence="3">Response regulatory domain-containing protein</fullName>
    </recommendedName>
</protein>
<evidence type="ECO:0000259" key="3">
    <source>
        <dbReference type="PROSITE" id="PS50110"/>
    </source>
</evidence>
<evidence type="ECO:0000313" key="4">
    <source>
        <dbReference type="EMBL" id="OGW97194.1"/>
    </source>
</evidence>
<organism evidence="4 5">
    <name type="scientific">Candidatus Danuiimicrobium aquiferis</name>
    <dbReference type="NCBI Taxonomy" id="1801832"/>
    <lineage>
        <taxon>Bacteria</taxon>
        <taxon>Pseudomonadati</taxon>
        <taxon>Candidatus Omnitrophota</taxon>
        <taxon>Candidatus Danuiimicrobium</taxon>
    </lineage>
</organism>
<feature type="domain" description="Response regulatory" evidence="3">
    <location>
        <begin position="9"/>
        <end position="123"/>
    </location>
</feature>
<reference evidence="4 5" key="1">
    <citation type="journal article" date="2016" name="Nat. Commun.">
        <title>Thousands of microbial genomes shed light on interconnected biogeochemical processes in an aquifer system.</title>
        <authorList>
            <person name="Anantharaman K."/>
            <person name="Brown C.T."/>
            <person name="Hug L.A."/>
            <person name="Sharon I."/>
            <person name="Castelle C.J."/>
            <person name="Probst A.J."/>
            <person name="Thomas B.C."/>
            <person name="Singh A."/>
            <person name="Wilkins M.J."/>
            <person name="Karaoz U."/>
            <person name="Brodie E.L."/>
            <person name="Williams K.H."/>
            <person name="Hubbard S.S."/>
            <person name="Banfield J.F."/>
        </authorList>
    </citation>
    <scope>NUCLEOTIDE SEQUENCE [LARGE SCALE GENOMIC DNA]</scope>
</reference>
<name>A0A1G1KW38_9BACT</name>
<dbReference type="PROSITE" id="PS50110">
    <property type="entry name" value="RESPONSE_REGULATORY"/>
    <property type="match status" value="1"/>
</dbReference>
<dbReference type="PANTHER" id="PTHR44591">
    <property type="entry name" value="STRESS RESPONSE REGULATOR PROTEIN 1"/>
    <property type="match status" value="1"/>
</dbReference>
<dbReference type="InterPro" id="IPR001789">
    <property type="entry name" value="Sig_transdc_resp-reg_receiver"/>
</dbReference>
<dbReference type="PANTHER" id="PTHR44591:SF3">
    <property type="entry name" value="RESPONSE REGULATORY DOMAIN-CONTAINING PROTEIN"/>
    <property type="match status" value="1"/>
</dbReference>
<dbReference type="Gene3D" id="3.40.50.2300">
    <property type="match status" value="1"/>
</dbReference>
<evidence type="ECO:0000256" key="2">
    <source>
        <dbReference type="PROSITE-ProRule" id="PRU00169"/>
    </source>
</evidence>
<comment type="caution">
    <text evidence="4">The sequence shown here is derived from an EMBL/GenBank/DDBJ whole genome shotgun (WGS) entry which is preliminary data.</text>
</comment>
<gene>
    <name evidence="4" type="ORF">A3G33_08445</name>
</gene>
<sequence length="124" mass="14690">MTNNEEKLKLMIVEDCPDIREVLHDALSEDYEVVLPLSEEEVIYFFKQTSPRFVVLDYMLWDGCRGDQLLRFMKDINPQVIVIMHTSWQERGFKEKLLKQGAHRFVEKRGDSISELRMILREAA</sequence>
<dbReference type="AlphaFoldDB" id="A0A1G1KW38"/>
<dbReference type="InterPro" id="IPR011006">
    <property type="entry name" value="CheY-like_superfamily"/>
</dbReference>
<dbReference type="EMBL" id="MHFR01000043">
    <property type="protein sequence ID" value="OGW97194.1"/>
    <property type="molecule type" value="Genomic_DNA"/>
</dbReference>
<dbReference type="CDD" id="cd00156">
    <property type="entry name" value="REC"/>
    <property type="match status" value="1"/>
</dbReference>
<evidence type="ECO:0000256" key="1">
    <source>
        <dbReference type="ARBA" id="ARBA00022553"/>
    </source>
</evidence>